<dbReference type="AlphaFoldDB" id="A0A1I3M638"/>
<reference evidence="2" key="1">
    <citation type="submission" date="2016-10" db="EMBL/GenBank/DDBJ databases">
        <authorList>
            <person name="Varghese N."/>
            <person name="Submissions S."/>
        </authorList>
    </citation>
    <scope>NUCLEOTIDE SEQUENCE [LARGE SCALE GENOMIC DNA]</scope>
    <source>
        <strain evidence="2">DSM 26348</strain>
    </source>
</reference>
<gene>
    <name evidence="1" type="ORF">SAMN05421753_113166</name>
</gene>
<evidence type="ECO:0000313" key="1">
    <source>
        <dbReference type="EMBL" id="SFI92300.1"/>
    </source>
</evidence>
<sequence>MAEIRYLHVGGVVAMGFDPTAEYLLVISHSGRGVFSTCSWDRVARDPKLAYPTGGYGIGIGPIEGVRIPVVEMDYRTEKVSLSGRNGSLQLEYESGTITVIDESR</sequence>
<dbReference type="EMBL" id="FOQD01000013">
    <property type="protein sequence ID" value="SFI92300.1"/>
    <property type="molecule type" value="Genomic_DNA"/>
</dbReference>
<name>A0A1I3M638_9PLAN</name>
<dbReference type="OrthoDB" id="1849013at2"/>
<dbReference type="Proteomes" id="UP000199518">
    <property type="component" value="Unassembled WGS sequence"/>
</dbReference>
<organism evidence="1 2">
    <name type="scientific">Planctomicrobium piriforme</name>
    <dbReference type="NCBI Taxonomy" id="1576369"/>
    <lineage>
        <taxon>Bacteria</taxon>
        <taxon>Pseudomonadati</taxon>
        <taxon>Planctomycetota</taxon>
        <taxon>Planctomycetia</taxon>
        <taxon>Planctomycetales</taxon>
        <taxon>Planctomycetaceae</taxon>
        <taxon>Planctomicrobium</taxon>
    </lineage>
</organism>
<dbReference type="STRING" id="1576369.SAMN05421753_113166"/>
<protein>
    <submittedName>
        <fullName evidence="1">Uncharacterized protein</fullName>
    </submittedName>
</protein>
<accession>A0A1I3M638</accession>
<evidence type="ECO:0000313" key="2">
    <source>
        <dbReference type="Proteomes" id="UP000199518"/>
    </source>
</evidence>
<proteinExistence type="predicted"/>
<keyword evidence="2" id="KW-1185">Reference proteome</keyword>
<dbReference type="RefSeq" id="WP_139228542.1">
    <property type="nucleotide sequence ID" value="NZ_FOQD01000013.1"/>
</dbReference>